<proteinExistence type="predicted"/>
<feature type="compositionally biased region" description="Polar residues" evidence="1">
    <location>
        <begin position="249"/>
        <end position="264"/>
    </location>
</feature>
<feature type="region of interest" description="Disordered" evidence="1">
    <location>
        <begin position="337"/>
        <end position="405"/>
    </location>
</feature>
<accession>A0A7N0UFD5</accession>
<dbReference type="AlphaFoldDB" id="A0A7N0UFD5"/>
<dbReference type="EnsemblPlants" id="Kaladp0062s0017.1.v1.1">
    <property type="protein sequence ID" value="Kaladp0062s0017.1.v1.1"/>
    <property type="gene ID" value="Kaladp0062s0017.v1.1"/>
</dbReference>
<evidence type="ECO:0000313" key="3">
    <source>
        <dbReference type="EnsemblPlants" id="Kaladp0062s0017.1.v1.1"/>
    </source>
</evidence>
<dbReference type="CDD" id="cd06410">
    <property type="entry name" value="PB1_UP2"/>
    <property type="match status" value="1"/>
</dbReference>
<feature type="region of interest" description="Disordered" evidence="1">
    <location>
        <begin position="658"/>
        <end position="680"/>
    </location>
</feature>
<dbReference type="PANTHER" id="PTHR31066:SF27">
    <property type="entry name" value="EXPRESSED PROTEIN"/>
    <property type="match status" value="1"/>
</dbReference>
<feature type="domain" description="PB1" evidence="2">
    <location>
        <begin position="63"/>
        <end position="155"/>
    </location>
</feature>
<dbReference type="Gene3D" id="3.10.20.90">
    <property type="entry name" value="Phosphatidylinositol 3-kinase Catalytic Subunit, Chain A, domain 1"/>
    <property type="match status" value="1"/>
</dbReference>
<reference evidence="3" key="1">
    <citation type="submission" date="2021-01" db="UniProtKB">
        <authorList>
            <consortium name="EnsemblPlants"/>
        </authorList>
    </citation>
    <scope>IDENTIFICATION</scope>
</reference>
<dbReference type="InterPro" id="IPR053198">
    <property type="entry name" value="Gynoecium_Dev_Regulator"/>
</dbReference>
<keyword evidence="4" id="KW-1185">Reference proteome</keyword>
<organism evidence="3 4">
    <name type="scientific">Kalanchoe fedtschenkoi</name>
    <name type="common">Lavender scallops</name>
    <name type="synonym">South American air plant</name>
    <dbReference type="NCBI Taxonomy" id="63787"/>
    <lineage>
        <taxon>Eukaryota</taxon>
        <taxon>Viridiplantae</taxon>
        <taxon>Streptophyta</taxon>
        <taxon>Embryophyta</taxon>
        <taxon>Tracheophyta</taxon>
        <taxon>Spermatophyta</taxon>
        <taxon>Magnoliopsida</taxon>
        <taxon>eudicotyledons</taxon>
        <taxon>Gunneridae</taxon>
        <taxon>Pentapetalae</taxon>
        <taxon>Saxifragales</taxon>
        <taxon>Crassulaceae</taxon>
        <taxon>Kalanchoe</taxon>
    </lineage>
</organism>
<dbReference type="Proteomes" id="UP000594263">
    <property type="component" value="Unplaced"/>
</dbReference>
<feature type="compositionally biased region" description="Polar residues" evidence="1">
    <location>
        <begin position="389"/>
        <end position="400"/>
    </location>
</feature>
<dbReference type="SUPFAM" id="SSF54277">
    <property type="entry name" value="CAD &amp; PB1 domains"/>
    <property type="match status" value="1"/>
</dbReference>
<feature type="region of interest" description="Disordered" evidence="1">
    <location>
        <begin position="1"/>
        <end position="41"/>
    </location>
</feature>
<sequence>MDPPPAPPLVAVSSAPHLSHADSIESSPRSRATDSWDDPLPPLPGAPKLRLMCSYGGHIVPRPHDKLLCYVGGDTRMVIVDRSVSLADLSARLAKTLRLGAKPFSLKYQLPNEDLDSLISLAGDEDLDNMIEEYDRVCAAAAAGGKGSRLRLFVFPAKSESIASIGSLLDGSVKSDEWFLSALNGSGVLSGGFSDSTSVNCLLGLENDMVAANNNELGVSRGLDSEFANGKSVKASNQDIHSVPDSPMMETTSSFDSTNSTPSMANLPPIKVREDDGGIRAHDQRFGIEEQFVQITVSAAENLAAMSSPPPIPTIIMASTPVQNAVITSAPVAGSFPSRVVSDDERSDHGVPVGLSRKPPQPQPQVQAQQLQQKPGGVVDSPRPDSRQSDGSQPNATPRTNDMGYQEVVQVPAGDSKILANQVDQRNNVMDPHHFQVQMQKQVQETGYLVQPHLEPQQQPQNYSYQQQFVHGGTHYVIQHPGNPMAMPQYYPVYPPQQQAHHQPIQFHPSPYPMYIVQAPQHPLGYNMSVQQPTYAEGTNVVHTGHPQTPPNLSRVPQSANTFLNNPNASRAAPPNPELSSAIYRTSASGAQPMAQVASKPPQEQFVNYSQVNHQPQSTSATIPTYSYEIPDPARAQIYFTQPLGPSLISQYQTMASAQALEASTQPQNDSMKPSQVINP</sequence>
<protein>
    <recommendedName>
        <fullName evidence="2">PB1 domain-containing protein</fullName>
    </recommendedName>
</protein>
<feature type="compositionally biased region" description="Low complexity" evidence="1">
    <location>
        <begin position="364"/>
        <end position="375"/>
    </location>
</feature>
<name>A0A7N0UFD5_KALFE</name>
<evidence type="ECO:0000259" key="2">
    <source>
        <dbReference type="SMART" id="SM00666"/>
    </source>
</evidence>
<dbReference type="Gramene" id="Kaladp0062s0017.1.v1.1">
    <property type="protein sequence ID" value="Kaladp0062s0017.1.v1.1"/>
    <property type="gene ID" value="Kaladp0062s0017.v1.1"/>
</dbReference>
<dbReference type="OMA" id="QRHYFYQ"/>
<dbReference type="InterPro" id="IPR000270">
    <property type="entry name" value="PB1_dom"/>
</dbReference>
<dbReference type="Pfam" id="PF00564">
    <property type="entry name" value="PB1"/>
    <property type="match status" value="1"/>
</dbReference>
<feature type="region of interest" description="Disordered" evidence="1">
    <location>
        <begin position="234"/>
        <end position="268"/>
    </location>
</feature>
<dbReference type="PANTHER" id="PTHR31066">
    <property type="entry name" value="OS05G0427100 PROTEIN-RELATED"/>
    <property type="match status" value="1"/>
</dbReference>
<evidence type="ECO:0000256" key="1">
    <source>
        <dbReference type="SAM" id="MobiDB-lite"/>
    </source>
</evidence>
<evidence type="ECO:0000313" key="4">
    <source>
        <dbReference type="Proteomes" id="UP000594263"/>
    </source>
</evidence>
<dbReference type="SMART" id="SM00666">
    <property type="entry name" value="PB1"/>
    <property type="match status" value="1"/>
</dbReference>